<keyword evidence="2" id="KW-0391">Immunity</keyword>
<proteinExistence type="predicted"/>
<keyword evidence="6" id="KW-1185">Reference proteome</keyword>
<dbReference type="PANTHER" id="PTHR23268">
    <property type="entry name" value="T-CELL RECEPTOR BETA CHAIN"/>
    <property type="match status" value="1"/>
</dbReference>
<dbReference type="InterPro" id="IPR050413">
    <property type="entry name" value="TCR_beta_variable"/>
</dbReference>
<gene>
    <name evidence="5" type="ORF">RIMI_LOCUS9066342</name>
</gene>
<dbReference type="SMART" id="SM00406">
    <property type="entry name" value="IGv"/>
    <property type="match status" value="2"/>
</dbReference>
<dbReference type="CDD" id="cd00099">
    <property type="entry name" value="IgV"/>
    <property type="match status" value="1"/>
</dbReference>
<dbReference type="PANTHER" id="PTHR23268:SF124">
    <property type="entry name" value="IG-LIKE DOMAIN-CONTAINING PROTEIN"/>
    <property type="match status" value="1"/>
</dbReference>
<dbReference type="InterPro" id="IPR003598">
    <property type="entry name" value="Ig_sub2"/>
</dbReference>
<feature type="non-terminal residue" evidence="5">
    <location>
        <position position="303"/>
    </location>
</feature>
<dbReference type="InterPro" id="IPR007110">
    <property type="entry name" value="Ig-like_dom"/>
</dbReference>
<dbReference type="SUPFAM" id="SSF48726">
    <property type="entry name" value="Immunoglobulin"/>
    <property type="match status" value="2"/>
</dbReference>
<dbReference type="PROSITE" id="PS50835">
    <property type="entry name" value="IG_LIKE"/>
    <property type="match status" value="2"/>
</dbReference>
<keyword evidence="1" id="KW-0732">Signal</keyword>
<dbReference type="SMART" id="SM00409">
    <property type="entry name" value="IG"/>
    <property type="match status" value="2"/>
</dbReference>
<comment type="caution">
    <text evidence="5">The sequence shown here is derived from an EMBL/GenBank/DDBJ whole genome shotgun (WGS) entry which is preliminary data.</text>
</comment>
<feature type="domain" description="Ig-like" evidence="4">
    <location>
        <begin position="180"/>
        <end position="297"/>
    </location>
</feature>
<evidence type="ECO:0000313" key="5">
    <source>
        <dbReference type="EMBL" id="CAJ0940913.1"/>
    </source>
</evidence>
<dbReference type="InterPro" id="IPR036179">
    <property type="entry name" value="Ig-like_dom_sf"/>
</dbReference>
<dbReference type="Pfam" id="PF07686">
    <property type="entry name" value="V-set"/>
    <property type="match status" value="2"/>
</dbReference>
<sequence>MQTTYDDVISWVVFCSGVSCARSLEMMGVLIRCLLCLTLCWIHSARSADVLQTPPYLQAKIGQSVSLDCSHADSSFLAKFWYRMKEGKMDRIGYSYNAGEADMEKEFPQEKMMMVPDTPQKTTLQIHSLSPQDSATYYCASSIHSGESAGGKCAEPQRKEEPAHKGSATGGDVAELRLSPGTTHRSLAADVEQTPPLILASLGSTVSMNCSHADSSQNYKYWYRQQTGQALQLLGYAYRTDTATMEVNDQRISMTPDGAQRNTLRISTVSAADRAVYYCASSLHSGTEGGGACAEVAPSSAPW</sequence>
<feature type="compositionally biased region" description="Basic and acidic residues" evidence="3">
    <location>
        <begin position="155"/>
        <end position="164"/>
    </location>
</feature>
<reference evidence="5" key="1">
    <citation type="submission" date="2023-07" db="EMBL/GenBank/DDBJ databases">
        <authorList>
            <person name="Stuckert A."/>
        </authorList>
    </citation>
    <scope>NUCLEOTIDE SEQUENCE</scope>
</reference>
<evidence type="ECO:0000256" key="3">
    <source>
        <dbReference type="SAM" id="MobiDB-lite"/>
    </source>
</evidence>
<dbReference type="Proteomes" id="UP001176940">
    <property type="component" value="Unassembled WGS sequence"/>
</dbReference>
<dbReference type="InterPro" id="IPR013783">
    <property type="entry name" value="Ig-like_fold"/>
</dbReference>
<organism evidence="5 6">
    <name type="scientific">Ranitomeya imitator</name>
    <name type="common">mimic poison frog</name>
    <dbReference type="NCBI Taxonomy" id="111125"/>
    <lineage>
        <taxon>Eukaryota</taxon>
        <taxon>Metazoa</taxon>
        <taxon>Chordata</taxon>
        <taxon>Craniata</taxon>
        <taxon>Vertebrata</taxon>
        <taxon>Euteleostomi</taxon>
        <taxon>Amphibia</taxon>
        <taxon>Batrachia</taxon>
        <taxon>Anura</taxon>
        <taxon>Neobatrachia</taxon>
        <taxon>Hyloidea</taxon>
        <taxon>Dendrobatidae</taxon>
        <taxon>Dendrobatinae</taxon>
        <taxon>Ranitomeya</taxon>
    </lineage>
</organism>
<feature type="domain" description="Ig-like" evidence="4">
    <location>
        <begin position="48"/>
        <end position="139"/>
    </location>
</feature>
<evidence type="ECO:0000313" key="6">
    <source>
        <dbReference type="Proteomes" id="UP001176940"/>
    </source>
</evidence>
<evidence type="ECO:0000259" key="4">
    <source>
        <dbReference type="PROSITE" id="PS50835"/>
    </source>
</evidence>
<dbReference type="Gene3D" id="2.60.40.10">
    <property type="entry name" value="Immunoglobulins"/>
    <property type="match status" value="2"/>
</dbReference>
<evidence type="ECO:0000256" key="1">
    <source>
        <dbReference type="ARBA" id="ARBA00022729"/>
    </source>
</evidence>
<dbReference type="InterPro" id="IPR003599">
    <property type="entry name" value="Ig_sub"/>
</dbReference>
<name>A0ABN9LJC8_9NEOB</name>
<evidence type="ECO:0000256" key="2">
    <source>
        <dbReference type="ARBA" id="ARBA00022859"/>
    </source>
</evidence>
<dbReference type="EMBL" id="CAUEEQ010018504">
    <property type="protein sequence ID" value="CAJ0940913.1"/>
    <property type="molecule type" value="Genomic_DNA"/>
</dbReference>
<accession>A0ABN9LJC8</accession>
<protein>
    <recommendedName>
        <fullName evidence="4">Ig-like domain-containing protein</fullName>
    </recommendedName>
</protein>
<dbReference type="SMART" id="SM00408">
    <property type="entry name" value="IGc2"/>
    <property type="match status" value="2"/>
</dbReference>
<feature type="region of interest" description="Disordered" evidence="3">
    <location>
        <begin position="146"/>
        <end position="176"/>
    </location>
</feature>
<dbReference type="InterPro" id="IPR013106">
    <property type="entry name" value="Ig_V-set"/>
</dbReference>